<name>A0ACC2WJD3_9TREE</name>
<sequence>MCRDHEAESRVRNLFAPQDEPPDWKNIDLPETAVLKLLVDAHCHPTDLPFSDAQVRDVGLGGLSAMATRIHDQELVEGFGRQYGRSQGRKPETETDTATAAIACFGYHPWFCHLLSVNSEDTPIDKYTHYASIFLPPDTKSEKTAEYRQTLSGIIDDLPEPVRLQPLLDDMRKRIRQAQADGQLVMVGEVGLDRSFRIPFPQPRSLDTSSTDMQSASPVERVESVIATSGADELAQKQSLPVKRKTLTPFTTSTAHQLRVLEMQFEVALEFGLNVSLHSVKAQGETIKFLRDFKKKHGSRFEDRVNVDLHSCGGWSVESWMSESRHFRNLYTSPSLAISARTSVTPHLIRSSDPTRLLVESDTHLIQDTTRRTWAAAVWIAKCRDLRVEWTEKDLSSDSSAQQGVVRMLHANWKAFMKL</sequence>
<evidence type="ECO:0000313" key="2">
    <source>
        <dbReference type="Proteomes" id="UP001230649"/>
    </source>
</evidence>
<dbReference type="Proteomes" id="UP001230649">
    <property type="component" value="Unassembled WGS sequence"/>
</dbReference>
<dbReference type="EMBL" id="JASBWS010000020">
    <property type="protein sequence ID" value="KAJ9111192.1"/>
    <property type="molecule type" value="Genomic_DNA"/>
</dbReference>
<evidence type="ECO:0000313" key="1">
    <source>
        <dbReference type="EMBL" id="KAJ9111192.1"/>
    </source>
</evidence>
<comment type="caution">
    <text evidence="1">The sequence shown here is derived from an EMBL/GenBank/DDBJ whole genome shotgun (WGS) entry which is preliminary data.</text>
</comment>
<gene>
    <name evidence="1" type="ORF">QFC20_002686</name>
</gene>
<proteinExistence type="predicted"/>
<keyword evidence="2" id="KW-1185">Reference proteome</keyword>
<protein>
    <submittedName>
        <fullName evidence="1">Uncharacterized protein</fullName>
    </submittedName>
</protein>
<reference evidence="1" key="1">
    <citation type="submission" date="2023-04" db="EMBL/GenBank/DDBJ databases">
        <title>Draft Genome sequencing of Naganishia species isolated from polar environments using Oxford Nanopore Technology.</title>
        <authorList>
            <person name="Leo P."/>
            <person name="Venkateswaran K."/>
        </authorList>
    </citation>
    <scope>NUCLEOTIDE SEQUENCE</scope>
    <source>
        <strain evidence="1">MNA-CCFEE 5262</strain>
    </source>
</reference>
<organism evidence="1 2">
    <name type="scientific">Naganishia adeliensis</name>
    <dbReference type="NCBI Taxonomy" id="92952"/>
    <lineage>
        <taxon>Eukaryota</taxon>
        <taxon>Fungi</taxon>
        <taxon>Dikarya</taxon>
        <taxon>Basidiomycota</taxon>
        <taxon>Agaricomycotina</taxon>
        <taxon>Tremellomycetes</taxon>
        <taxon>Filobasidiales</taxon>
        <taxon>Filobasidiaceae</taxon>
        <taxon>Naganishia</taxon>
    </lineage>
</organism>
<accession>A0ACC2WJD3</accession>